<dbReference type="EMBL" id="HBHW01035196">
    <property type="protein sequence ID" value="CAE0058967.1"/>
    <property type="molecule type" value="Transcribed_RNA"/>
</dbReference>
<evidence type="ECO:0000313" key="4">
    <source>
        <dbReference type="EMBL" id="CAE0058967.1"/>
    </source>
</evidence>
<evidence type="ECO:0000256" key="1">
    <source>
        <dbReference type="ARBA" id="ARBA00022737"/>
    </source>
</evidence>
<evidence type="ECO:0000256" key="2">
    <source>
        <dbReference type="PROSITE-ProRule" id="PRU00708"/>
    </source>
</evidence>
<dbReference type="AlphaFoldDB" id="A0A7S3A3X3"/>
<dbReference type="PROSITE" id="PS51375">
    <property type="entry name" value="PPR"/>
    <property type="match status" value="1"/>
</dbReference>
<dbReference type="Pfam" id="PF23276">
    <property type="entry name" value="TPR_24"/>
    <property type="match status" value="1"/>
</dbReference>
<dbReference type="Pfam" id="PF01535">
    <property type="entry name" value="PPR"/>
    <property type="match status" value="2"/>
</dbReference>
<feature type="repeat" description="PPR" evidence="2">
    <location>
        <begin position="90"/>
        <end position="124"/>
    </location>
</feature>
<proteinExistence type="predicted"/>
<sequence>MWRAYRSSVRLKPPDGVRFLSDHVRRLPPVFSNSRGTELVYRLTRHWKAEKIVPSSEYLRPLLERWARAKKTRHILTVMRYMDLAGALFSPALYLNLIRAHCECGEIVKGLYYYHEMCFTGIRPSAEIFIYLFRVLGENQKFAEAKWLWEDVKAKGLSLDRELYASFAFVLFVERGFSAITKLLNSSAGESDFDEGDFMNSLIVVLNEKSEVQMAEMLLRELADRDLRPDSKALASFVDAYMRDGKTLEAREILRAQEENSMLGIESYNGLMRGLLTTGQCERLKEVFATIETVEDVTADRESFVLLMSALARIDDHTGLMQAFEKFKSREFELCDEVSDMIIHSQIGAGKVKQAAKLFLDEFAAQRCCVYRATQASLLEGLVSIGEHALAVDVFENLQALGEDSFTQVTNAQMVAAYYSQGDSLSAGHLMSVIVETTVPSRDWPKLSCGARNSILRAQNYIDPEGTKKMYSEFKKLGCSMNEATHAIVINSFGKTRNMRSLEDVHQEMRSGRVKYTEITAEAMADAFVEMGEVTKALSVLEEAAGDGLKPRLKSYTEVILYFARNDVGSMCRAIQNLCAKGVPPSLDIFEIAIRSLANRGHDASAHGVYKMVKDAGATPNREILEDLVSMCARLGKVQDALFYFDELIAHDIVPSSRSLNWILNGLARGLHIEVLGMFYNAMKRGGIAPDETSRRAILLGFAESPSFCLGVSKLNAILENQDTQGVRWHEEAMEHRAESITTEEINEDAVNDDEDEQYVPRKIRALAGLLGSFQVKKPFTETSFLQRQRRLSLERNFNPERFEDVEHEPGLGDLNYSGNFSTVTRVMGWSAIINWGEARTPGEADIEKDHQEKP</sequence>
<dbReference type="InterPro" id="IPR057027">
    <property type="entry name" value="TPR_mt"/>
</dbReference>
<protein>
    <recommendedName>
        <fullName evidence="3">Pentatricopeptide repeat-containing protein-mitochondrial domain-containing protein</fullName>
    </recommendedName>
</protein>
<dbReference type="InterPro" id="IPR011990">
    <property type="entry name" value="TPR-like_helical_dom_sf"/>
</dbReference>
<feature type="domain" description="Pentatricopeptide repeat-containing protein-mitochondrial" evidence="3">
    <location>
        <begin position="500"/>
        <end position="612"/>
    </location>
</feature>
<keyword evidence="1" id="KW-0677">Repeat</keyword>
<accession>A0A7S3A3X3</accession>
<evidence type="ECO:0000259" key="3">
    <source>
        <dbReference type="Pfam" id="PF23276"/>
    </source>
</evidence>
<reference evidence="4" key="1">
    <citation type="submission" date="2021-01" db="EMBL/GenBank/DDBJ databases">
        <authorList>
            <person name="Corre E."/>
            <person name="Pelletier E."/>
            <person name="Niang G."/>
            <person name="Scheremetjew M."/>
            <person name="Finn R."/>
            <person name="Kale V."/>
            <person name="Holt S."/>
            <person name="Cochrane G."/>
            <person name="Meng A."/>
            <person name="Brown T."/>
            <person name="Cohen L."/>
        </authorList>
    </citation>
    <scope>NUCLEOTIDE SEQUENCE</scope>
    <source>
        <strain evidence="4">CCMP 769</strain>
    </source>
</reference>
<dbReference type="PANTHER" id="PTHR47447:SF24">
    <property type="entry name" value="PENTATRICOPEPTIDE REPEAT-CONTAINING PROTEIN"/>
    <property type="match status" value="1"/>
</dbReference>
<gene>
    <name evidence="4" type="ORF">RMAR00112_LOCUS27032</name>
</gene>
<dbReference type="InterPro" id="IPR002885">
    <property type="entry name" value="PPR_rpt"/>
</dbReference>
<name>A0A7S3A3X3_9RHOD</name>
<dbReference type="Gene3D" id="1.25.40.10">
    <property type="entry name" value="Tetratricopeptide repeat domain"/>
    <property type="match status" value="4"/>
</dbReference>
<dbReference type="NCBIfam" id="TIGR00756">
    <property type="entry name" value="PPR"/>
    <property type="match status" value="1"/>
</dbReference>
<dbReference type="PANTHER" id="PTHR47447">
    <property type="entry name" value="OS03G0856100 PROTEIN"/>
    <property type="match status" value="1"/>
</dbReference>
<organism evidence="4">
    <name type="scientific">Rhodosorus marinus</name>
    <dbReference type="NCBI Taxonomy" id="101924"/>
    <lineage>
        <taxon>Eukaryota</taxon>
        <taxon>Rhodophyta</taxon>
        <taxon>Stylonematophyceae</taxon>
        <taxon>Stylonematales</taxon>
        <taxon>Stylonemataceae</taxon>
        <taxon>Rhodosorus</taxon>
    </lineage>
</organism>